<dbReference type="InterPro" id="IPR052766">
    <property type="entry name" value="S41A_metabolite_peptidase"/>
</dbReference>
<dbReference type="OrthoDB" id="27214at2759"/>
<organism evidence="2 3">
    <name type="scientific">Stachybotrys elegans</name>
    <dbReference type="NCBI Taxonomy" id="80388"/>
    <lineage>
        <taxon>Eukaryota</taxon>
        <taxon>Fungi</taxon>
        <taxon>Dikarya</taxon>
        <taxon>Ascomycota</taxon>
        <taxon>Pezizomycotina</taxon>
        <taxon>Sordariomycetes</taxon>
        <taxon>Hypocreomycetidae</taxon>
        <taxon>Hypocreales</taxon>
        <taxon>Stachybotryaceae</taxon>
        <taxon>Stachybotrys</taxon>
    </lineage>
</organism>
<comment type="caution">
    <text evidence="2">The sequence shown here is derived from an EMBL/GenBank/DDBJ whole genome shotgun (WGS) entry which is preliminary data.</text>
</comment>
<dbReference type="InterPro" id="IPR029045">
    <property type="entry name" value="ClpP/crotonase-like_dom_sf"/>
</dbReference>
<keyword evidence="3" id="KW-1185">Reference proteome</keyword>
<dbReference type="SUPFAM" id="SSF52096">
    <property type="entry name" value="ClpP/crotonase"/>
    <property type="match status" value="1"/>
</dbReference>
<feature type="domain" description="CPAF-like PDZ" evidence="1">
    <location>
        <begin position="220"/>
        <end position="340"/>
    </location>
</feature>
<evidence type="ECO:0000259" key="1">
    <source>
        <dbReference type="Pfam" id="PF23658"/>
    </source>
</evidence>
<dbReference type="EMBL" id="JAGPNK010000012">
    <property type="protein sequence ID" value="KAH7310470.1"/>
    <property type="molecule type" value="Genomic_DNA"/>
</dbReference>
<dbReference type="PANTHER" id="PTHR37049:SF4">
    <property type="entry name" value="RHODANESE DOMAIN-CONTAINING PROTEIN"/>
    <property type="match status" value="1"/>
</dbReference>
<dbReference type="Pfam" id="PF23658">
    <property type="entry name" value="PDZ_CPAF_rel"/>
    <property type="match status" value="1"/>
</dbReference>
<dbReference type="Gene3D" id="3.90.226.10">
    <property type="entry name" value="2-enoyl-CoA Hydratase, Chain A, domain 1"/>
    <property type="match status" value="1"/>
</dbReference>
<dbReference type="Proteomes" id="UP000813444">
    <property type="component" value="Unassembled WGS sequence"/>
</dbReference>
<dbReference type="PANTHER" id="PTHR37049">
    <property type="entry name" value="PEPTIDASE S41 FAMILY PROTEIN"/>
    <property type="match status" value="1"/>
</dbReference>
<name>A0A8K0SKP0_9HYPO</name>
<accession>A0A8K0SKP0</accession>
<evidence type="ECO:0000313" key="2">
    <source>
        <dbReference type="EMBL" id="KAH7310470.1"/>
    </source>
</evidence>
<reference evidence="2" key="1">
    <citation type="journal article" date="2021" name="Nat. Commun.">
        <title>Genetic determinants of endophytism in the Arabidopsis root mycobiome.</title>
        <authorList>
            <person name="Mesny F."/>
            <person name="Miyauchi S."/>
            <person name="Thiergart T."/>
            <person name="Pickel B."/>
            <person name="Atanasova L."/>
            <person name="Karlsson M."/>
            <person name="Huettel B."/>
            <person name="Barry K.W."/>
            <person name="Haridas S."/>
            <person name="Chen C."/>
            <person name="Bauer D."/>
            <person name="Andreopoulos W."/>
            <person name="Pangilinan J."/>
            <person name="LaButti K."/>
            <person name="Riley R."/>
            <person name="Lipzen A."/>
            <person name="Clum A."/>
            <person name="Drula E."/>
            <person name="Henrissat B."/>
            <person name="Kohler A."/>
            <person name="Grigoriev I.V."/>
            <person name="Martin F.M."/>
            <person name="Hacquard S."/>
        </authorList>
    </citation>
    <scope>NUCLEOTIDE SEQUENCE</scope>
    <source>
        <strain evidence="2">MPI-CAGE-CH-0235</strain>
    </source>
</reference>
<proteinExistence type="predicted"/>
<gene>
    <name evidence="2" type="ORF">B0I35DRAFT_74703</name>
</gene>
<dbReference type="AlphaFoldDB" id="A0A8K0SKP0"/>
<sequence length="777" mass="85734">MDGTIPAWPWLRFYKWGASPGWMGARQPGLLTCSCCFTTARDAPFSRRICGAGRCDRPRFSRHAHEQHHASMCRSECLMGGSDPIDPYVCFRGSIRRGINVGRSRVDLLPATPTVAAALAHECLESVPLGKDAAIELVDAIEPYLEWQSDDAYLKDPPKDYFFPPTDIFGSLAKVRENLVADKYEGEYAFQKDLYETVFAPVHDGHFLMYPDVLARAFAWRRQRSLVSISEDGESLPVIKLYEDVLSNPDTALTVTEINGIEASRYVQDTMYRATFNQDADAAYNTAFFEKALSASTGLTGYFRGGGRNGIIYQGPNTTFTFEDGSVESFENKAFILGNMTGVVDGNTFYTRFCTPRDPPPRAPSAPGNFQVPGYPKPFIATQDGIVSGYYLSGEGLDNVAVISLLAFQSQSTAEFHAVVGDFLAEAKAAGKTKLVVDFQGNAGGYILLGYDFFRQLFPSIQEDGFTRWKGNDGFLAISDIFSKAVDGLDPFTSDDEFLINMYETWFNFRYDLNLTLDNFETFEDKFAPHIYKDTRYTALMRWNLSDPLTTVNRTFGLGTPVAGYGTLQNLTQPFAAEDIVILYDGFCASTCTIASEMLRIQGGVKSIAMGGRPQEGPIQGIGGVKGSQILYFGDILYYVQAAASLTDDEEQLAELDRYKALPARRSTAAAVNVRDQILRDNVNDGLPAQFVVEEADCRLYWTAPMINDVTEVWNAAANAAFNGAKCVFGGIAPSTSRIASATGRVSRPPARLSDRIDRTPDEHSDAWLAVHLQKAV</sequence>
<protein>
    <recommendedName>
        <fullName evidence="1">CPAF-like PDZ domain-containing protein</fullName>
    </recommendedName>
</protein>
<evidence type="ECO:0000313" key="3">
    <source>
        <dbReference type="Proteomes" id="UP000813444"/>
    </source>
</evidence>
<dbReference type="InterPro" id="IPR056186">
    <property type="entry name" value="PDZ_CPAF-rel"/>
</dbReference>